<evidence type="ECO:0000256" key="1">
    <source>
        <dbReference type="SAM" id="MobiDB-lite"/>
    </source>
</evidence>
<dbReference type="PANTHER" id="PTHR44825:SF1">
    <property type="entry name" value="DNAJ HOMOLOG SUBFAMILY C MEMBER 4"/>
    <property type="match status" value="1"/>
</dbReference>
<feature type="region of interest" description="Disordered" evidence="1">
    <location>
        <begin position="61"/>
        <end position="106"/>
    </location>
</feature>
<dbReference type="Gene3D" id="1.10.287.110">
    <property type="entry name" value="DnaJ domain"/>
    <property type="match status" value="1"/>
</dbReference>
<comment type="caution">
    <text evidence="3">The sequence shown here is derived from an EMBL/GenBank/DDBJ whole genome shotgun (WGS) entry which is preliminary data.</text>
</comment>
<dbReference type="AlphaFoldDB" id="A0A7C3VJB5"/>
<organism evidence="3">
    <name type="scientific">Planktothricoides sp. SpSt-374</name>
    <dbReference type="NCBI Taxonomy" id="2282167"/>
    <lineage>
        <taxon>Bacteria</taxon>
        <taxon>Bacillati</taxon>
        <taxon>Cyanobacteriota</taxon>
        <taxon>Cyanophyceae</taxon>
        <taxon>Oscillatoriophycideae</taxon>
        <taxon>Oscillatoriales</taxon>
        <taxon>Oscillatoriaceae</taxon>
        <taxon>Planktothricoides</taxon>
    </lineage>
</organism>
<dbReference type="SUPFAM" id="SSF46565">
    <property type="entry name" value="Chaperone J-domain"/>
    <property type="match status" value="1"/>
</dbReference>
<name>A0A7C3VJB5_9CYAN</name>
<dbReference type="PROSITE" id="PS50076">
    <property type="entry name" value="DNAJ_2"/>
    <property type="match status" value="1"/>
</dbReference>
<feature type="compositionally biased region" description="Polar residues" evidence="1">
    <location>
        <begin position="69"/>
        <end position="84"/>
    </location>
</feature>
<protein>
    <submittedName>
        <fullName evidence="3">Molecular chaperone DnaJ</fullName>
    </submittedName>
</protein>
<dbReference type="Pfam" id="PF00226">
    <property type="entry name" value="DnaJ"/>
    <property type="match status" value="1"/>
</dbReference>
<dbReference type="InterPro" id="IPR052763">
    <property type="entry name" value="DnaJ_C4"/>
</dbReference>
<evidence type="ECO:0000259" key="2">
    <source>
        <dbReference type="PROSITE" id="PS50076"/>
    </source>
</evidence>
<dbReference type="EMBL" id="DSPX01000188">
    <property type="protein sequence ID" value="HGG02499.1"/>
    <property type="molecule type" value="Genomic_DNA"/>
</dbReference>
<evidence type="ECO:0000313" key="3">
    <source>
        <dbReference type="EMBL" id="HGG02499.1"/>
    </source>
</evidence>
<dbReference type="PANTHER" id="PTHR44825">
    <property type="match status" value="1"/>
</dbReference>
<dbReference type="InterPro" id="IPR001623">
    <property type="entry name" value="DnaJ_domain"/>
</dbReference>
<accession>A0A7C3VJB5</accession>
<gene>
    <name evidence="3" type="ORF">ENR15_18100</name>
</gene>
<dbReference type="CDD" id="cd06257">
    <property type="entry name" value="DnaJ"/>
    <property type="match status" value="1"/>
</dbReference>
<dbReference type="SMART" id="SM00271">
    <property type="entry name" value="DnaJ"/>
    <property type="match status" value="1"/>
</dbReference>
<dbReference type="PRINTS" id="PR00625">
    <property type="entry name" value="JDOMAIN"/>
</dbReference>
<sequence>MTEYHNHYETLKVSPSATPEEIKQAYRRLVKLFHPDSNHELEDDRDIIRINAAYEVLKDRQRRQHYDLQQRQSGRSDSASNGYSANRRAAGAQSSQHRQHRETARHADEHLHQWLTQVYQPVNRMLLTILNSLEQEVDQLSADPFDDDLLGAFQSYLNMCRSSLGRAQQSFRSMPNPSNVAGVAAHLYYCLDRLTDGIDELEFFTRSYDEHYLHNGQELFGIAAGLREEAQAAMRDVLR</sequence>
<feature type="domain" description="J" evidence="2">
    <location>
        <begin position="6"/>
        <end position="70"/>
    </location>
</feature>
<dbReference type="InterPro" id="IPR036869">
    <property type="entry name" value="J_dom_sf"/>
</dbReference>
<proteinExistence type="predicted"/>
<reference evidence="3" key="1">
    <citation type="journal article" date="2020" name="mSystems">
        <title>Genome- and Community-Level Interaction Insights into Carbon Utilization and Element Cycling Functions of Hydrothermarchaeota in Hydrothermal Sediment.</title>
        <authorList>
            <person name="Zhou Z."/>
            <person name="Liu Y."/>
            <person name="Xu W."/>
            <person name="Pan J."/>
            <person name="Luo Z.H."/>
            <person name="Li M."/>
        </authorList>
    </citation>
    <scope>NUCLEOTIDE SEQUENCE [LARGE SCALE GENOMIC DNA]</scope>
    <source>
        <strain evidence="3">SpSt-374</strain>
    </source>
</reference>